<dbReference type="EMBL" id="MU249556">
    <property type="protein sequence ID" value="KAG7085277.1"/>
    <property type="molecule type" value="Genomic_DNA"/>
</dbReference>
<evidence type="ECO:0000256" key="1">
    <source>
        <dbReference type="SAM" id="MobiDB-lite"/>
    </source>
</evidence>
<dbReference type="GeneID" id="66075979"/>
<evidence type="ECO:0000313" key="2">
    <source>
        <dbReference type="EMBL" id="KAG7085277.1"/>
    </source>
</evidence>
<dbReference type="Proteomes" id="UP001049176">
    <property type="component" value="Chromosome 4"/>
</dbReference>
<proteinExistence type="predicted"/>
<evidence type="ECO:0000313" key="3">
    <source>
        <dbReference type="EMBL" id="KAG7093217.1"/>
    </source>
</evidence>
<keyword evidence="4" id="KW-1185">Reference proteome</keyword>
<feature type="compositionally biased region" description="Basic and acidic residues" evidence="1">
    <location>
        <begin position="14"/>
        <end position="24"/>
    </location>
</feature>
<dbReference type="KEGG" id="more:E1B28_006903"/>
<dbReference type="AlphaFoldDB" id="A0A9P7UIP5"/>
<evidence type="ECO:0000313" key="4">
    <source>
        <dbReference type="Proteomes" id="UP001049176"/>
    </source>
</evidence>
<protein>
    <submittedName>
        <fullName evidence="2">Uncharacterized protein</fullName>
    </submittedName>
</protein>
<dbReference type="RefSeq" id="XP_043009687.1">
    <property type="nucleotide sequence ID" value="XM_043151607.1"/>
</dbReference>
<feature type="region of interest" description="Disordered" evidence="1">
    <location>
        <begin position="1"/>
        <end position="89"/>
    </location>
</feature>
<accession>A0A9P7UIP5</accession>
<organism evidence="2 4">
    <name type="scientific">Marasmius oreades</name>
    <name type="common">fairy-ring Marasmius</name>
    <dbReference type="NCBI Taxonomy" id="181124"/>
    <lineage>
        <taxon>Eukaryota</taxon>
        <taxon>Fungi</taxon>
        <taxon>Dikarya</taxon>
        <taxon>Basidiomycota</taxon>
        <taxon>Agaricomycotina</taxon>
        <taxon>Agaricomycetes</taxon>
        <taxon>Agaricomycetidae</taxon>
        <taxon>Agaricales</taxon>
        <taxon>Marasmiineae</taxon>
        <taxon>Marasmiaceae</taxon>
        <taxon>Marasmius</taxon>
    </lineage>
</organism>
<gene>
    <name evidence="3" type="ORF">E1B28_006903</name>
    <name evidence="2" type="ORF">E1B28_013874</name>
</gene>
<feature type="compositionally biased region" description="Polar residues" evidence="1">
    <location>
        <begin position="72"/>
        <end position="89"/>
    </location>
</feature>
<reference evidence="2" key="1">
    <citation type="journal article" date="2021" name="Genome Biol. Evol.">
        <title>The assembled and annotated genome of the fairy-ring fungus Marasmius oreades.</title>
        <authorList>
            <person name="Hiltunen M."/>
            <person name="Ament-Velasquez S.L."/>
            <person name="Johannesson H."/>
        </authorList>
    </citation>
    <scope>NUCLEOTIDE SEQUENCE</scope>
    <source>
        <strain evidence="2">03SP1</strain>
    </source>
</reference>
<sequence>MLQKKFPYSSPIHHNPDGASEERSSFYPESPLSSQRRIPQDLPSLDIPSPKSKQITVVSPVPSPTPLSPPSAYSQTSATTQLQRTLTGL</sequence>
<comment type="caution">
    <text evidence="2">The sequence shown here is derived from an EMBL/GenBank/DDBJ whole genome shotgun (WGS) entry which is preliminary data.</text>
</comment>
<dbReference type="EMBL" id="CM032184">
    <property type="protein sequence ID" value="KAG7093217.1"/>
    <property type="molecule type" value="Genomic_DNA"/>
</dbReference>
<name>A0A9P7UIP5_9AGAR</name>